<evidence type="ECO:0000256" key="1">
    <source>
        <dbReference type="SAM" id="MobiDB-lite"/>
    </source>
</evidence>
<dbReference type="EMBL" id="QGNW01002548">
    <property type="protein sequence ID" value="RVW18149.1"/>
    <property type="molecule type" value="Genomic_DNA"/>
</dbReference>
<dbReference type="Pfam" id="PF14223">
    <property type="entry name" value="Retrotran_gag_2"/>
    <property type="match status" value="1"/>
</dbReference>
<gene>
    <name evidence="2" type="primary">RE1_3245</name>
    <name evidence="2" type="ORF">CK203_112473</name>
</gene>
<feature type="region of interest" description="Disordered" evidence="1">
    <location>
        <begin position="238"/>
        <end position="263"/>
    </location>
</feature>
<sequence>MFSTLLYGYDLIGYVDGTYPSPLEMIKMGDTFTPNPEHKIWKRQESLLLHAIMESVDSTIAPLVASTTFAQEAWARLYTTYASKLKTRILGLREMLSQLIKENKSVVEYMTVIKTMSDELAIVGSPLGAEEMVISVLKDHEMFLKREEFKKDSVTVTTQFNQKGSNNFGKKGNNSNNKKGQSSQFGNNYQGNKNHHGHMFPNQGNRFLGPQGRPPFNPPQICVVCQLCDKARHTARVCRSRPSSYSTPQANFMAREPPTHNAN</sequence>
<dbReference type="AlphaFoldDB" id="A0A438C4S3"/>
<organism evidence="2 3">
    <name type="scientific">Vitis vinifera</name>
    <name type="common">Grape</name>
    <dbReference type="NCBI Taxonomy" id="29760"/>
    <lineage>
        <taxon>Eukaryota</taxon>
        <taxon>Viridiplantae</taxon>
        <taxon>Streptophyta</taxon>
        <taxon>Embryophyta</taxon>
        <taxon>Tracheophyta</taxon>
        <taxon>Spermatophyta</taxon>
        <taxon>Magnoliopsida</taxon>
        <taxon>eudicotyledons</taxon>
        <taxon>Gunneridae</taxon>
        <taxon>Pentapetalae</taxon>
        <taxon>rosids</taxon>
        <taxon>Vitales</taxon>
        <taxon>Vitaceae</taxon>
        <taxon>Viteae</taxon>
        <taxon>Vitis</taxon>
    </lineage>
</organism>
<protein>
    <submittedName>
        <fullName evidence="2">Retrovirus-related Pol polyprotein from transposon RE1</fullName>
    </submittedName>
</protein>
<accession>A0A438C4S3</accession>
<feature type="region of interest" description="Disordered" evidence="1">
    <location>
        <begin position="160"/>
        <end position="213"/>
    </location>
</feature>
<feature type="compositionally biased region" description="Low complexity" evidence="1">
    <location>
        <begin position="160"/>
        <end position="185"/>
    </location>
</feature>
<comment type="caution">
    <text evidence="2">The sequence shown here is derived from an EMBL/GenBank/DDBJ whole genome shotgun (WGS) entry which is preliminary data.</text>
</comment>
<dbReference type="PANTHER" id="PTHR47481:SF21">
    <property type="entry name" value="BASIC-LEUCINE ZIPPER TRANSCRIPTION FACTOR Q-RELATED"/>
    <property type="match status" value="1"/>
</dbReference>
<dbReference type="PANTHER" id="PTHR47481">
    <property type="match status" value="1"/>
</dbReference>
<evidence type="ECO:0000313" key="2">
    <source>
        <dbReference type="EMBL" id="RVW18149.1"/>
    </source>
</evidence>
<dbReference type="Proteomes" id="UP000288805">
    <property type="component" value="Unassembled WGS sequence"/>
</dbReference>
<feature type="compositionally biased region" description="Polar residues" evidence="1">
    <location>
        <begin position="241"/>
        <end position="250"/>
    </location>
</feature>
<evidence type="ECO:0000313" key="3">
    <source>
        <dbReference type="Proteomes" id="UP000288805"/>
    </source>
</evidence>
<proteinExistence type="predicted"/>
<reference evidence="2 3" key="1">
    <citation type="journal article" date="2018" name="PLoS Genet.">
        <title>Population sequencing reveals clonal diversity and ancestral inbreeding in the grapevine cultivar Chardonnay.</title>
        <authorList>
            <person name="Roach M.J."/>
            <person name="Johnson D.L."/>
            <person name="Bohlmann J."/>
            <person name="van Vuuren H.J."/>
            <person name="Jones S.J."/>
            <person name="Pretorius I.S."/>
            <person name="Schmidt S.A."/>
            <person name="Borneman A.R."/>
        </authorList>
    </citation>
    <scope>NUCLEOTIDE SEQUENCE [LARGE SCALE GENOMIC DNA]</scope>
    <source>
        <strain evidence="3">cv. Chardonnay</strain>
        <tissue evidence="2">Leaf</tissue>
    </source>
</reference>
<name>A0A438C4S3_VITVI</name>